<organism evidence="1 2">
    <name type="scientific">Enterobacter quasihormaechei</name>
    <dbReference type="NCBI Taxonomy" id="2529382"/>
    <lineage>
        <taxon>Bacteria</taxon>
        <taxon>Pseudomonadati</taxon>
        <taxon>Pseudomonadota</taxon>
        <taxon>Gammaproteobacteria</taxon>
        <taxon>Enterobacterales</taxon>
        <taxon>Enterobacteriaceae</taxon>
        <taxon>Enterobacter</taxon>
    </lineage>
</organism>
<dbReference type="EMBL" id="SJON01000013">
    <property type="protein sequence ID" value="TCB84337.1"/>
    <property type="molecule type" value="Genomic_DNA"/>
</dbReference>
<accession>A0AAE8QV48</accession>
<dbReference type="Proteomes" id="UP000291623">
    <property type="component" value="Unassembled WGS sequence"/>
</dbReference>
<name>A0AAE8QV48_9ENTR</name>
<dbReference type="RefSeq" id="WP_131637400.1">
    <property type="nucleotide sequence ID" value="NZ_SJON01000013.1"/>
</dbReference>
<evidence type="ECO:0000313" key="1">
    <source>
        <dbReference type="EMBL" id="TCB84337.1"/>
    </source>
</evidence>
<dbReference type="GeneID" id="92386325"/>
<evidence type="ECO:0008006" key="3">
    <source>
        <dbReference type="Google" id="ProtNLM"/>
    </source>
</evidence>
<dbReference type="InterPro" id="IPR020353">
    <property type="entry name" value="Toxin_YafO"/>
</dbReference>
<gene>
    <name evidence="1" type="ORF">E0L16_16220</name>
</gene>
<dbReference type="Pfam" id="PF13957">
    <property type="entry name" value="YafO_toxin"/>
    <property type="match status" value="1"/>
</dbReference>
<comment type="caution">
    <text evidence="1">The sequence shown here is derived from an EMBL/GenBank/DDBJ whole genome shotgun (WGS) entry which is preliminary data.</text>
</comment>
<dbReference type="AlphaFoldDB" id="A0AAE8QV48"/>
<protein>
    <recommendedName>
        <fullName evidence="3">Toxin YafO</fullName>
    </recommendedName>
</protein>
<evidence type="ECO:0000313" key="2">
    <source>
        <dbReference type="Proteomes" id="UP000291623"/>
    </source>
</evidence>
<proteinExistence type="predicted"/>
<reference evidence="1 2" key="1">
    <citation type="submission" date="2019-02" db="EMBL/GenBank/DDBJ databases">
        <title>The draft genome of Enterobacter spp. strains.</title>
        <authorList>
            <person name="Wang C."/>
            <person name="Feng Y."/>
            <person name="Zong Z."/>
        </authorList>
    </citation>
    <scope>NUCLEOTIDE SEQUENCE [LARGE SCALE GENOMIC DNA]</scope>
    <source>
        <strain evidence="1 2">WCHEQ120003</strain>
    </source>
</reference>
<sequence length="152" mass="17846">MQISVTYNPQTYEKFFAPVFARFPQLEQSLVDDFMHYKATGQLPHYFGRDTLYDRPEDIKDAQLWHLHLEIGANKFPQPTYPSGKRSVSLDHTTLQWYRTSDSCLVYTQNLIDENAYSLIAVFHPWAHSEAQNYKQIRALATIARKFRESIL</sequence>